<dbReference type="SUPFAM" id="SSF53300">
    <property type="entry name" value="vWA-like"/>
    <property type="match status" value="1"/>
</dbReference>
<name>A0A9W6ITC0_9HYPH</name>
<evidence type="ECO:0000256" key="2">
    <source>
        <dbReference type="SAM" id="SignalP"/>
    </source>
</evidence>
<dbReference type="RefSeq" id="WP_204950070.1">
    <property type="nucleotide sequence ID" value="NZ_BSFF01000001.1"/>
</dbReference>
<feature type="compositionally biased region" description="Pro residues" evidence="1">
    <location>
        <begin position="247"/>
        <end position="257"/>
    </location>
</feature>
<reference evidence="3" key="1">
    <citation type="journal article" date="2014" name="Int. J. Syst. Evol. Microbiol.">
        <title>Complete genome sequence of Corynebacterium casei LMG S-19264T (=DSM 44701T), isolated from a smear-ripened cheese.</title>
        <authorList>
            <consortium name="US DOE Joint Genome Institute (JGI-PGF)"/>
            <person name="Walter F."/>
            <person name="Albersmeier A."/>
            <person name="Kalinowski J."/>
            <person name="Ruckert C."/>
        </authorList>
    </citation>
    <scope>NUCLEOTIDE SEQUENCE</scope>
    <source>
        <strain evidence="3">VKM B-1606</strain>
    </source>
</reference>
<reference evidence="3" key="3">
    <citation type="submission" date="2023-01" db="EMBL/GenBank/DDBJ databases">
        <authorList>
            <person name="Sun Q."/>
            <person name="Evtushenko L."/>
        </authorList>
    </citation>
    <scope>NUCLEOTIDE SEQUENCE</scope>
    <source>
        <strain evidence="3">VKM B-1606</strain>
    </source>
</reference>
<dbReference type="InterPro" id="IPR010607">
    <property type="entry name" value="DUF1194"/>
</dbReference>
<keyword evidence="5" id="KW-1185">Reference proteome</keyword>
<dbReference type="Proteomes" id="UP000758856">
    <property type="component" value="Unassembled WGS sequence"/>
</dbReference>
<dbReference type="Pfam" id="PF06707">
    <property type="entry name" value="DUF1194"/>
    <property type="match status" value="1"/>
</dbReference>
<dbReference type="Proteomes" id="UP001143400">
    <property type="component" value="Unassembled WGS sequence"/>
</dbReference>
<evidence type="ECO:0000313" key="4">
    <source>
        <dbReference type="EMBL" id="MBM7851666.1"/>
    </source>
</evidence>
<feature type="region of interest" description="Disordered" evidence="1">
    <location>
        <begin position="247"/>
        <end position="268"/>
    </location>
</feature>
<gene>
    <name evidence="3" type="ORF">GCM10008170_07450</name>
    <name evidence="4" type="ORF">JOD31_001891</name>
</gene>
<organism evidence="3 6">
    <name type="scientific">Methylopila capsulata</name>
    <dbReference type="NCBI Taxonomy" id="61654"/>
    <lineage>
        <taxon>Bacteria</taxon>
        <taxon>Pseudomonadati</taxon>
        <taxon>Pseudomonadota</taxon>
        <taxon>Alphaproteobacteria</taxon>
        <taxon>Hyphomicrobiales</taxon>
        <taxon>Methylopilaceae</taxon>
        <taxon>Methylopila</taxon>
    </lineage>
</organism>
<dbReference type="EMBL" id="BSFF01000001">
    <property type="protein sequence ID" value="GLK54726.1"/>
    <property type="molecule type" value="Genomic_DNA"/>
</dbReference>
<protein>
    <recommendedName>
        <fullName evidence="7">DUF1194 domain-containing protein</fullName>
    </recommendedName>
</protein>
<dbReference type="EMBL" id="JAFBCY010000002">
    <property type="protein sequence ID" value="MBM7851666.1"/>
    <property type="molecule type" value="Genomic_DNA"/>
</dbReference>
<keyword evidence="2" id="KW-0732">Signal</keyword>
<feature type="signal peptide" evidence="2">
    <location>
        <begin position="1"/>
        <end position="32"/>
    </location>
</feature>
<dbReference type="InterPro" id="IPR036465">
    <property type="entry name" value="vWFA_dom_sf"/>
</dbReference>
<dbReference type="Gene3D" id="3.40.50.410">
    <property type="entry name" value="von Willebrand factor, type A domain"/>
    <property type="match status" value="1"/>
</dbReference>
<reference evidence="4 5" key="2">
    <citation type="submission" date="2021-01" db="EMBL/GenBank/DDBJ databases">
        <title>Genomic Encyclopedia of Type Strains, Phase IV (KMG-IV): sequencing the most valuable type-strain genomes for metagenomic binning, comparative biology and taxonomic classification.</title>
        <authorList>
            <person name="Goeker M."/>
        </authorList>
    </citation>
    <scope>NUCLEOTIDE SEQUENCE [LARGE SCALE GENOMIC DNA]</scope>
    <source>
        <strain evidence="4 5">DSM 6130</strain>
    </source>
</reference>
<evidence type="ECO:0000313" key="3">
    <source>
        <dbReference type="EMBL" id="GLK54726.1"/>
    </source>
</evidence>
<evidence type="ECO:0008006" key="7">
    <source>
        <dbReference type="Google" id="ProtNLM"/>
    </source>
</evidence>
<sequence length="281" mass="29899">MGAIAARALRALIRMVLPLAALAGAATFAAKAAETDVDLELVLAVDISYSMDTEEQQVQREGYAAAIVSKPVLDAIRDGMLGRIAVTYVEWAGSEEQATIVPWRIIDGPESARAFAEALAAQPLRRAYRTSISGALAYAARAFEASGVRGLRKVIDVSGDGPNNQGEMVERVRDEVLERGVVINGLPLMLKRPSLAMMDLGDLDAYYRDCVIGGPGAFVLPVRSVDQFPDAVRTKLVMEIAGLPPAVPEAPAEPRPTPAAGLAGPSSCTVGEQLWRDRFGN</sequence>
<feature type="chain" id="PRO_5040921871" description="DUF1194 domain-containing protein" evidence="2">
    <location>
        <begin position="33"/>
        <end position="281"/>
    </location>
</feature>
<accession>A0A9W6ITC0</accession>
<proteinExistence type="predicted"/>
<comment type="caution">
    <text evidence="3">The sequence shown here is derived from an EMBL/GenBank/DDBJ whole genome shotgun (WGS) entry which is preliminary data.</text>
</comment>
<evidence type="ECO:0000256" key="1">
    <source>
        <dbReference type="SAM" id="MobiDB-lite"/>
    </source>
</evidence>
<evidence type="ECO:0000313" key="5">
    <source>
        <dbReference type="Proteomes" id="UP000758856"/>
    </source>
</evidence>
<dbReference type="AlphaFoldDB" id="A0A9W6ITC0"/>
<evidence type="ECO:0000313" key="6">
    <source>
        <dbReference type="Proteomes" id="UP001143400"/>
    </source>
</evidence>